<name>A0A328UAU6_9BACL</name>
<dbReference type="OrthoDB" id="2555274at2"/>
<keyword evidence="2" id="KW-1185">Reference proteome</keyword>
<dbReference type="Gene3D" id="3.20.20.150">
    <property type="entry name" value="Divalent-metal-dependent TIM barrel enzymes"/>
    <property type="match status" value="1"/>
</dbReference>
<dbReference type="SUPFAM" id="SSF51658">
    <property type="entry name" value="Xylose isomerase-like"/>
    <property type="match status" value="1"/>
</dbReference>
<protein>
    <submittedName>
        <fullName evidence="1">Sugar phosphate isomerase/epimerase</fullName>
    </submittedName>
</protein>
<dbReference type="GO" id="GO:0016853">
    <property type="term" value="F:isomerase activity"/>
    <property type="evidence" value="ECO:0007669"/>
    <property type="project" value="UniProtKB-KW"/>
</dbReference>
<accession>A0A328UAU6</accession>
<comment type="caution">
    <text evidence="1">The sequence shown here is derived from an EMBL/GenBank/DDBJ whole genome shotgun (WGS) entry which is preliminary data.</text>
</comment>
<keyword evidence="1" id="KW-0413">Isomerase</keyword>
<reference evidence="1 2" key="1">
    <citation type="submission" date="2018-06" db="EMBL/GenBank/DDBJ databases">
        <title>Paenibacillus montanisoli sp. nov., isolated from mountain area soil.</title>
        <authorList>
            <person name="Wu M."/>
        </authorList>
    </citation>
    <scope>NUCLEOTIDE SEQUENCE [LARGE SCALE GENOMIC DNA]</scope>
    <source>
        <strain evidence="1 2">RA17</strain>
    </source>
</reference>
<dbReference type="EMBL" id="QLUW01000001">
    <property type="protein sequence ID" value="RAP78441.1"/>
    <property type="molecule type" value="Genomic_DNA"/>
</dbReference>
<evidence type="ECO:0000313" key="2">
    <source>
        <dbReference type="Proteomes" id="UP000249260"/>
    </source>
</evidence>
<organism evidence="1 2">
    <name type="scientific">Paenibacillus montanisoli</name>
    <dbReference type="NCBI Taxonomy" id="2081970"/>
    <lineage>
        <taxon>Bacteria</taxon>
        <taxon>Bacillati</taxon>
        <taxon>Bacillota</taxon>
        <taxon>Bacilli</taxon>
        <taxon>Bacillales</taxon>
        <taxon>Paenibacillaceae</taxon>
        <taxon>Paenibacillus</taxon>
    </lineage>
</organism>
<sequence>MGLHMNDGSKKPPRIEIHQAMWGMVGLGENGREWTIEEKLDKIAEAGFTGIAGVPDSESFKKRVERYGLKYGSGGFPWTADDLEPMLIRAKEQGAMYFNSQVLDNFVIDEEAIRRLDQMTETALRVGLPHFVETHRGRITQDLIRTAAYVKAIPDLRLTIDFSHYVVNGELDGFVPETAATAESYFQLLLQRASSIHARISNGHQVQADIGADGNETQAERFYKWWETGMRHWLKLAGPGDIFPFIVELGPPPYALARTVRSYADTEITDRWQQCLAIKKRMESIIASLAAET</sequence>
<dbReference type="Proteomes" id="UP000249260">
    <property type="component" value="Unassembled WGS sequence"/>
</dbReference>
<dbReference type="InterPro" id="IPR036237">
    <property type="entry name" value="Xyl_isomerase-like_sf"/>
</dbReference>
<dbReference type="RefSeq" id="WP_112881564.1">
    <property type="nucleotide sequence ID" value="NZ_QLUW01000001.1"/>
</dbReference>
<dbReference type="AlphaFoldDB" id="A0A328UAU6"/>
<gene>
    <name evidence="1" type="ORF">DL346_08455</name>
</gene>
<proteinExistence type="predicted"/>
<evidence type="ECO:0000313" key="1">
    <source>
        <dbReference type="EMBL" id="RAP78441.1"/>
    </source>
</evidence>